<evidence type="ECO:0000256" key="4">
    <source>
        <dbReference type="ARBA" id="ARBA00022840"/>
    </source>
</evidence>
<keyword evidence="9" id="KW-1185">Reference proteome</keyword>
<dbReference type="Pfam" id="PF00270">
    <property type="entry name" value="DEAD"/>
    <property type="match status" value="1"/>
</dbReference>
<dbReference type="Proteomes" id="UP000310334">
    <property type="component" value="Unassembled WGS sequence"/>
</dbReference>
<evidence type="ECO:0000256" key="5">
    <source>
        <dbReference type="ARBA" id="ARBA00023125"/>
    </source>
</evidence>
<evidence type="ECO:0000313" key="8">
    <source>
        <dbReference type="EMBL" id="THF82877.1"/>
    </source>
</evidence>
<dbReference type="EMBL" id="SSNT01000001">
    <property type="protein sequence ID" value="THF82877.1"/>
    <property type="molecule type" value="Genomic_DNA"/>
</dbReference>
<gene>
    <name evidence="8" type="ORF">E6W99_00490</name>
</gene>
<dbReference type="Pfam" id="PF16124">
    <property type="entry name" value="RecQ_Zn_bind"/>
    <property type="match status" value="1"/>
</dbReference>
<keyword evidence="4" id="KW-0067">ATP-binding</keyword>
<proteinExistence type="predicted"/>
<dbReference type="Gene3D" id="1.10.10.10">
    <property type="entry name" value="Winged helix-like DNA-binding domain superfamily/Winged helix DNA-binding domain"/>
    <property type="match status" value="1"/>
</dbReference>
<dbReference type="GO" id="GO:0006310">
    <property type="term" value="P:DNA recombination"/>
    <property type="evidence" value="ECO:0007669"/>
    <property type="project" value="InterPro"/>
</dbReference>
<dbReference type="NCBIfam" id="TIGR00614">
    <property type="entry name" value="recQ_fam"/>
    <property type="match status" value="1"/>
</dbReference>
<evidence type="ECO:0000313" key="9">
    <source>
        <dbReference type="Proteomes" id="UP000310334"/>
    </source>
</evidence>
<dbReference type="CDD" id="cd17920">
    <property type="entry name" value="DEXHc_RecQ"/>
    <property type="match status" value="1"/>
</dbReference>
<name>A0A4S4C504_9BACI</name>
<dbReference type="GO" id="GO:0009378">
    <property type="term" value="F:four-way junction helicase activity"/>
    <property type="evidence" value="ECO:0007669"/>
    <property type="project" value="TreeGrafter"/>
</dbReference>
<dbReference type="InterPro" id="IPR014001">
    <property type="entry name" value="Helicase_ATP-bd"/>
</dbReference>
<keyword evidence="2" id="KW-0378">Hydrolase</keyword>
<evidence type="ECO:0000256" key="3">
    <source>
        <dbReference type="ARBA" id="ARBA00022806"/>
    </source>
</evidence>
<evidence type="ECO:0000256" key="2">
    <source>
        <dbReference type="ARBA" id="ARBA00022801"/>
    </source>
</evidence>
<dbReference type="SMART" id="SM00487">
    <property type="entry name" value="DEXDc"/>
    <property type="match status" value="1"/>
</dbReference>
<dbReference type="OrthoDB" id="9763310at2"/>
<dbReference type="InterPro" id="IPR032284">
    <property type="entry name" value="RecQ_Zn-bd"/>
</dbReference>
<dbReference type="SMART" id="SM00490">
    <property type="entry name" value="HELICc"/>
    <property type="match status" value="1"/>
</dbReference>
<keyword evidence="1" id="KW-0547">Nucleotide-binding</keyword>
<sequence>MNEQIEKMLKIYFHLEQFKTGQREIIEAVLEGNDVVAMLPTGGGKSLCFQLPAYILNGPILIVSPLLSLMEDQVEQMKLRGEKNVIALNSTLQFMERRKYLQNLSNYRFIFVSPEILQNDFVINALKKVDISLFVVDEAHCISQWGHDFRPDYSRLGDIRRQLNSPPCLALTATATKEVLKDIQRILQFRIENKQFIYSIDRPNIAITVEKLTNVDEKIARIVNLVQSLKGAGIIYCSSRLWTERLSQVLIDSGMNEVGFYHGGMDQEQRILIQQQFLYDQLQVVCCTNAFGMGINKQNIRYVIHFHFPSQLESYMQEIGRAGRDGQNSLAVTLLTDSDYEVPKTLMETEFPSYEKLYRTIYFLHETQDESFSYEKINEQCGISETQWRYIEYHLTALKDRKLTPENLISIIWSAIENRLSVKQEKLRKMRKWLTTDGCRRQTLLAYFDEENAPTVLKNCCDQCGVDLTVFEGEKVDTDDILKMDWEEELKMIFCKASD</sequence>
<dbReference type="InterPro" id="IPR011545">
    <property type="entry name" value="DEAD/DEAH_box_helicase_dom"/>
</dbReference>
<dbReference type="RefSeq" id="WP_136351118.1">
    <property type="nucleotide sequence ID" value="NZ_CP046266.1"/>
</dbReference>
<dbReference type="InterPro" id="IPR004589">
    <property type="entry name" value="DNA_helicase_ATP-dep_RecQ"/>
</dbReference>
<dbReference type="GO" id="GO:0043138">
    <property type="term" value="F:3'-5' DNA helicase activity"/>
    <property type="evidence" value="ECO:0007669"/>
    <property type="project" value="TreeGrafter"/>
</dbReference>
<dbReference type="GO" id="GO:0030894">
    <property type="term" value="C:replisome"/>
    <property type="evidence" value="ECO:0007669"/>
    <property type="project" value="TreeGrafter"/>
</dbReference>
<comment type="caution">
    <text evidence="8">The sequence shown here is derived from an EMBL/GenBank/DDBJ whole genome shotgun (WGS) entry which is preliminary data.</text>
</comment>
<keyword evidence="5" id="KW-0238">DNA-binding</keyword>
<dbReference type="PROSITE" id="PS00690">
    <property type="entry name" value="DEAH_ATP_HELICASE"/>
    <property type="match status" value="1"/>
</dbReference>
<dbReference type="GO" id="GO:0003677">
    <property type="term" value="F:DNA binding"/>
    <property type="evidence" value="ECO:0007669"/>
    <property type="project" value="UniProtKB-KW"/>
</dbReference>
<dbReference type="GO" id="GO:0016787">
    <property type="term" value="F:hydrolase activity"/>
    <property type="evidence" value="ECO:0007669"/>
    <property type="project" value="UniProtKB-KW"/>
</dbReference>
<accession>A0A4S4C504</accession>
<dbReference type="Pfam" id="PF00271">
    <property type="entry name" value="Helicase_C"/>
    <property type="match status" value="1"/>
</dbReference>
<dbReference type="Gene3D" id="3.40.50.300">
    <property type="entry name" value="P-loop containing nucleotide triphosphate hydrolases"/>
    <property type="match status" value="2"/>
</dbReference>
<evidence type="ECO:0000256" key="1">
    <source>
        <dbReference type="ARBA" id="ARBA00022741"/>
    </source>
</evidence>
<evidence type="ECO:0000256" key="7">
    <source>
        <dbReference type="ARBA" id="ARBA00044550"/>
    </source>
</evidence>
<dbReference type="SUPFAM" id="SSF52540">
    <property type="entry name" value="P-loop containing nucleoside triphosphate hydrolases"/>
    <property type="match status" value="1"/>
</dbReference>
<dbReference type="PANTHER" id="PTHR13710:SF84">
    <property type="entry name" value="ATP-DEPENDENT DNA HELICASE RECS-RELATED"/>
    <property type="match status" value="1"/>
</dbReference>
<dbReference type="GO" id="GO:0005524">
    <property type="term" value="F:ATP binding"/>
    <property type="evidence" value="ECO:0007669"/>
    <property type="project" value="UniProtKB-KW"/>
</dbReference>
<dbReference type="PROSITE" id="PS51192">
    <property type="entry name" value="HELICASE_ATP_BIND_1"/>
    <property type="match status" value="1"/>
</dbReference>
<protein>
    <recommendedName>
        <fullName evidence="6">ATP-dependent DNA helicase RecQ</fullName>
    </recommendedName>
    <alternativeName>
        <fullName evidence="7">DNA 3'-5' helicase RecQ</fullName>
    </alternativeName>
</protein>
<organism evidence="8 9">
    <name type="scientific">Metabacillus sediminilitoris</name>
    <dbReference type="NCBI Taxonomy" id="2567941"/>
    <lineage>
        <taxon>Bacteria</taxon>
        <taxon>Bacillati</taxon>
        <taxon>Bacillota</taxon>
        <taxon>Bacilli</taxon>
        <taxon>Bacillales</taxon>
        <taxon>Bacillaceae</taxon>
        <taxon>Metabacillus</taxon>
    </lineage>
</organism>
<evidence type="ECO:0000256" key="6">
    <source>
        <dbReference type="ARBA" id="ARBA00044535"/>
    </source>
</evidence>
<dbReference type="GO" id="GO:0043590">
    <property type="term" value="C:bacterial nucleoid"/>
    <property type="evidence" value="ECO:0007669"/>
    <property type="project" value="TreeGrafter"/>
</dbReference>
<dbReference type="PANTHER" id="PTHR13710">
    <property type="entry name" value="DNA HELICASE RECQ FAMILY MEMBER"/>
    <property type="match status" value="1"/>
</dbReference>
<dbReference type="PROSITE" id="PS51194">
    <property type="entry name" value="HELICASE_CTER"/>
    <property type="match status" value="1"/>
</dbReference>
<dbReference type="GO" id="GO:0005737">
    <property type="term" value="C:cytoplasm"/>
    <property type="evidence" value="ECO:0007669"/>
    <property type="project" value="TreeGrafter"/>
</dbReference>
<reference evidence="8 9" key="1">
    <citation type="submission" date="2019-04" db="EMBL/GenBank/DDBJ databases">
        <title>Bacillus sediminilitoris sp. nov., isolated from a tidal flat sediment on the East China Sea.</title>
        <authorList>
            <person name="Wei Y."/>
            <person name="Mao H."/>
            <person name="Fang J."/>
        </authorList>
    </citation>
    <scope>NUCLEOTIDE SEQUENCE [LARGE SCALE GENOMIC DNA]</scope>
    <source>
        <strain evidence="8 9">DSL-17</strain>
    </source>
</reference>
<dbReference type="InterPro" id="IPR027417">
    <property type="entry name" value="P-loop_NTPase"/>
</dbReference>
<dbReference type="GO" id="GO:0006281">
    <property type="term" value="P:DNA repair"/>
    <property type="evidence" value="ECO:0007669"/>
    <property type="project" value="TreeGrafter"/>
</dbReference>
<dbReference type="AlphaFoldDB" id="A0A4S4C504"/>
<dbReference type="InterPro" id="IPR001650">
    <property type="entry name" value="Helicase_C-like"/>
</dbReference>
<keyword evidence="3 8" id="KW-0347">Helicase</keyword>
<dbReference type="InterPro" id="IPR036388">
    <property type="entry name" value="WH-like_DNA-bd_sf"/>
</dbReference>
<dbReference type="FunFam" id="3.40.50.300:FF:001363">
    <property type="entry name" value="ATP-dependent DNA helicase RecQ"/>
    <property type="match status" value="1"/>
</dbReference>
<dbReference type="InterPro" id="IPR002464">
    <property type="entry name" value="DNA/RNA_helicase_DEAH_CS"/>
</dbReference>